<dbReference type="InterPro" id="IPR005467">
    <property type="entry name" value="His_kinase_dom"/>
</dbReference>
<dbReference type="Gene3D" id="1.10.287.130">
    <property type="match status" value="1"/>
</dbReference>
<dbReference type="AlphaFoldDB" id="A0A078M673"/>
<reference evidence="17 18" key="1">
    <citation type="submission" date="2014-07" db="EMBL/GenBank/DDBJ databases">
        <authorList>
            <person name="Urmite Genomes Urmite Genomes"/>
        </authorList>
    </citation>
    <scope>NUCLEOTIDE SEQUENCE [LARGE SCALE GENOMIC DNA]</scope>
    <source>
        <strain evidence="17 18">13MG44_air</strain>
    </source>
</reference>
<dbReference type="PROSITE" id="PS50885">
    <property type="entry name" value="HAMP"/>
    <property type="match status" value="1"/>
</dbReference>
<dbReference type="InterPro" id="IPR036890">
    <property type="entry name" value="HATPase_C_sf"/>
</dbReference>
<dbReference type="Gene3D" id="6.10.340.10">
    <property type="match status" value="1"/>
</dbReference>
<dbReference type="GO" id="GO:0005524">
    <property type="term" value="F:ATP binding"/>
    <property type="evidence" value="ECO:0007669"/>
    <property type="project" value="UniProtKB-KW"/>
</dbReference>
<dbReference type="InterPro" id="IPR004358">
    <property type="entry name" value="Sig_transdc_His_kin-like_C"/>
</dbReference>
<name>A0A078M673_9STAP</name>
<dbReference type="CDD" id="cd00082">
    <property type="entry name" value="HisKA"/>
    <property type="match status" value="1"/>
</dbReference>
<evidence type="ECO:0000259" key="16">
    <source>
        <dbReference type="PROSITE" id="PS50885"/>
    </source>
</evidence>
<protein>
    <recommendedName>
        <fullName evidence="3">histidine kinase</fullName>
        <ecNumber evidence="3">2.7.13.3</ecNumber>
    </recommendedName>
</protein>
<keyword evidence="6" id="KW-0808">Transferase</keyword>
<evidence type="ECO:0000259" key="15">
    <source>
        <dbReference type="PROSITE" id="PS50109"/>
    </source>
</evidence>
<dbReference type="PRINTS" id="PR00344">
    <property type="entry name" value="BCTRLSENSOR"/>
</dbReference>
<keyword evidence="18" id="KW-1185">Reference proteome</keyword>
<dbReference type="InterPro" id="IPR003661">
    <property type="entry name" value="HisK_dim/P_dom"/>
</dbReference>
<keyword evidence="7 14" id="KW-0812">Transmembrane</keyword>
<comment type="catalytic activity">
    <reaction evidence="1">
        <text>ATP + protein L-histidine = ADP + protein N-phospho-L-histidine.</text>
        <dbReference type="EC" id="2.7.13.3"/>
    </reaction>
</comment>
<dbReference type="Pfam" id="PF02518">
    <property type="entry name" value="HATPase_c"/>
    <property type="match status" value="1"/>
</dbReference>
<evidence type="ECO:0000256" key="8">
    <source>
        <dbReference type="ARBA" id="ARBA00022741"/>
    </source>
</evidence>
<keyword evidence="9" id="KW-0418">Kinase</keyword>
<dbReference type="SUPFAM" id="SSF55874">
    <property type="entry name" value="ATPase domain of HSP90 chaperone/DNA topoisomerase II/histidine kinase"/>
    <property type="match status" value="1"/>
</dbReference>
<gene>
    <name evidence="17" type="primary">srrB</name>
    <name evidence="17" type="ORF">BN1048_00842</name>
</gene>
<evidence type="ECO:0000256" key="14">
    <source>
        <dbReference type="SAM" id="Phobius"/>
    </source>
</evidence>
<dbReference type="PANTHER" id="PTHR45528">
    <property type="entry name" value="SENSOR HISTIDINE KINASE CPXA"/>
    <property type="match status" value="1"/>
</dbReference>
<dbReference type="EC" id="2.7.13.3" evidence="3"/>
<evidence type="ECO:0000313" key="18">
    <source>
        <dbReference type="Proteomes" id="UP000044136"/>
    </source>
</evidence>
<evidence type="ECO:0000313" key="17">
    <source>
        <dbReference type="EMBL" id="CEA00156.1"/>
    </source>
</evidence>
<dbReference type="PROSITE" id="PS50109">
    <property type="entry name" value="HIS_KIN"/>
    <property type="match status" value="1"/>
</dbReference>
<feature type="transmembrane region" description="Helical" evidence="14">
    <location>
        <begin position="12"/>
        <end position="34"/>
    </location>
</feature>
<dbReference type="PANTHER" id="PTHR45528:SF1">
    <property type="entry name" value="SENSOR HISTIDINE KINASE CPXA"/>
    <property type="match status" value="1"/>
</dbReference>
<dbReference type="SUPFAM" id="SSF158472">
    <property type="entry name" value="HAMP domain-like"/>
    <property type="match status" value="1"/>
</dbReference>
<evidence type="ECO:0000256" key="7">
    <source>
        <dbReference type="ARBA" id="ARBA00022692"/>
    </source>
</evidence>
<keyword evidence="13 14" id="KW-0472">Membrane</keyword>
<evidence type="ECO:0000256" key="9">
    <source>
        <dbReference type="ARBA" id="ARBA00022777"/>
    </source>
</evidence>
<dbReference type="GO" id="GO:0000155">
    <property type="term" value="F:phosphorelay sensor kinase activity"/>
    <property type="evidence" value="ECO:0007669"/>
    <property type="project" value="InterPro"/>
</dbReference>
<evidence type="ECO:0000256" key="10">
    <source>
        <dbReference type="ARBA" id="ARBA00022840"/>
    </source>
</evidence>
<dbReference type="SMART" id="SM00304">
    <property type="entry name" value="HAMP"/>
    <property type="match status" value="1"/>
</dbReference>
<keyword evidence="12" id="KW-0902">Two-component regulatory system</keyword>
<dbReference type="SMART" id="SM00388">
    <property type="entry name" value="HisKA"/>
    <property type="match status" value="1"/>
</dbReference>
<dbReference type="STRING" id="1461582.BN1048_00842"/>
<dbReference type="Gene3D" id="3.30.565.10">
    <property type="entry name" value="Histidine kinase-like ATPase, C-terminal domain"/>
    <property type="match status" value="1"/>
</dbReference>
<comment type="subcellular location">
    <subcellularLocation>
        <location evidence="2">Cell membrane</location>
        <topology evidence="2">Multi-pass membrane protein</topology>
    </subcellularLocation>
</comment>
<keyword evidence="11 14" id="KW-1133">Transmembrane helix</keyword>
<dbReference type="EMBL" id="CCSE01000001">
    <property type="protein sequence ID" value="CEA00156.1"/>
    <property type="molecule type" value="Genomic_DNA"/>
</dbReference>
<evidence type="ECO:0000256" key="4">
    <source>
        <dbReference type="ARBA" id="ARBA00022475"/>
    </source>
</evidence>
<dbReference type="CDD" id="cd06225">
    <property type="entry name" value="HAMP"/>
    <property type="match status" value="1"/>
</dbReference>
<accession>A0A078M673</accession>
<dbReference type="SMART" id="SM00387">
    <property type="entry name" value="HATPase_c"/>
    <property type="match status" value="1"/>
</dbReference>
<keyword evidence="4" id="KW-1003">Cell membrane</keyword>
<dbReference type="SUPFAM" id="SSF47384">
    <property type="entry name" value="Homodimeric domain of signal transducing histidine kinase"/>
    <property type="match status" value="1"/>
</dbReference>
<evidence type="ECO:0000256" key="13">
    <source>
        <dbReference type="ARBA" id="ARBA00023136"/>
    </source>
</evidence>
<evidence type="ECO:0000256" key="3">
    <source>
        <dbReference type="ARBA" id="ARBA00012438"/>
    </source>
</evidence>
<feature type="domain" description="HAMP" evidence="16">
    <location>
        <begin position="176"/>
        <end position="227"/>
    </location>
</feature>
<keyword evidence="5" id="KW-0597">Phosphoprotein</keyword>
<evidence type="ECO:0000256" key="1">
    <source>
        <dbReference type="ARBA" id="ARBA00000085"/>
    </source>
</evidence>
<dbReference type="InterPro" id="IPR003594">
    <property type="entry name" value="HATPase_dom"/>
</dbReference>
<keyword evidence="8" id="KW-0547">Nucleotide-binding</keyword>
<evidence type="ECO:0000256" key="6">
    <source>
        <dbReference type="ARBA" id="ARBA00022679"/>
    </source>
</evidence>
<dbReference type="GO" id="GO:0005886">
    <property type="term" value="C:plasma membrane"/>
    <property type="evidence" value="ECO:0007669"/>
    <property type="project" value="UniProtKB-SubCell"/>
</dbReference>
<dbReference type="FunFam" id="1.10.287.130:FF:000001">
    <property type="entry name" value="Two-component sensor histidine kinase"/>
    <property type="match status" value="1"/>
</dbReference>
<dbReference type="InterPro" id="IPR036097">
    <property type="entry name" value="HisK_dim/P_sf"/>
</dbReference>
<dbReference type="InterPro" id="IPR003660">
    <property type="entry name" value="HAMP_dom"/>
</dbReference>
<sequence>MSFFSSVVTKLWFTILMIVTTVLIILSIILSFYFRNYALSSTEDNLEEELTRIENVVLSNHTLDLNDSYLASEENLIIYSDGQFIAGSSQVAEEIYNEMTKSNLSSSTFIVHDINDREFMVKVSDLSEYFESDTAIIKYSDLDALNQSFLTVLIILIITAAILFLITTFFAFFLISRITKPLIALKNSSFSTAAGNYNQLKVTSRDEIGELTLAFNKMNDNIKNTITELTHEKNLRETVFSSLSNGILYFDTEARPVYSNEPGRTYYDMFRQNGEAFEYFKRLIIDVSAADENHLERLDIDDLHLQLAMSPVKSAEEQNGVTVLIRDITDEYNTEKMRTDFISSVSHELKTPMVMLSGYSEALLDDIVTDPEEIKDMVSIIKDESDRMNKLVSELLIIARMDSDDVLYDIKPQNFNTLLGELYQRFDYKLKENGIGINVTGSEEPVEFPFDYDKLNQVFTNLIDNAIRYTKAGDTITINIAEDDTGCVEIKVSDTGTGIKRENLKHIFERFYKADEARTRGKHGTGLGLYIVSNIITKHGGTITADSIFGEGTTFTIKLPKE</sequence>
<dbReference type="eggNOG" id="COG5002">
    <property type="taxonomic scope" value="Bacteria"/>
</dbReference>
<dbReference type="Pfam" id="PF00512">
    <property type="entry name" value="HisKA"/>
    <property type="match status" value="1"/>
</dbReference>
<evidence type="ECO:0000256" key="11">
    <source>
        <dbReference type="ARBA" id="ARBA00022989"/>
    </source>
</evidence>
<keyword evidence="10" id="KW-0067">ATP-binding</keyword>
<dbReference type="Proteomes" id="UP000044136">
    <property type="component" value="Unassembled WGS sequence"/>
</dbReference>
<dbReference type="CDD" id="cd00075">
    <property type="entry name" value="HATPase"/>
    <property type="match status" value="1"/>
</dbReference>
<dbReference type="Pfam" id="PF00672">
    <property type="entry name" value="HAMP"/>
    <property type="match status" value="1"/>
</dbReference>
<organism evidence="17 18">
    <name type="scientific">Jeotgalicoccus saudimassiliensis</name>
    <dbReference type="NCBI Taxonomy" id="1461582"/>
    <lineage>
        <taxon>Bacteria</taxon>
        <taxon>Bacillati</taxon>
        <taxon>Bacillota</taxon>
        <taxon>Bacilli</taxon>
        <taxon>Bacillales</taxon>
        <taxon>Staphylococcaceae</taxon>
        <taxon>Jeotgalicoccus</taxon>
    </lineage>
</organism>
<feature type="transmembrane region" description="Helical" evidence="14">
    <location>
        <begin position="149"/>
        <end position="175"/>
    </location>
</feature>
<dbReference type="InterPro" id="IPR050398">
    <property type="entry name" value="HssS/ArlS-like"/>
</dbReference>
<dbReference type="FunFam" id="3.30.565.10:FF:000006">
    <property type="entry name" value="Sensor histidine kinase WalK"/>
    <property type="match status" value="1"/>
</dbReference>
<evidence type="ECO:0000256" key="5">
    <source>
        <dbReference type="ARBA" id="ARBA00022553"/>
    </source>
</evidence>
<proteinExistence type="predicted"/>
<dbReference type="OrthoDB" id="9813151at2"/>
<dbReference type="HOGENOM" id="CLU_000445_89_2_9"/>
<evidence type="ECO:0000256" key="12">
    <source>
        <dbReference type="ARBA" id="ARBA00023012"/>
    </source>
</evidence>
<evidence type="ECO:0000256" key="2">
    <source>
        <dbReference type="ARBA" id="ARBA00004651"/>
    </source>
</evidence>
<feature type="domain" description="Histidine kinase" evidence="15">
    <location>
        <begin position="344"/>
        <end position="562"/>
    </location>
</feature>